<keyword evidence="1" id="KW-0812">Transmembrane</keyword>
<keyword evidence="1" id="KW-1133">Transmembrane helix</keyword>
<accession>A0A061J9S0</accession>
<evidence type="ECO:0000259" key="2">
    <source>
        <dbReference type="Pfam" id="PF00462"/>
    </source>
</evidence>
<proteinExistence type="predicted"/>
<dbReference type="Gene3D" id="3.40.30.10">
    <property type="entry name" value="Glutaredoxin"/>
    <property type="match status" value="1"/>
</dbReference>
<keyword evidence="1" id="KW-0472">Membrane</keyword>
<dbReference type="Proteomes" id="UP000031737">
    <property type="component" value="Unassembled WGS sequence"/>
</dbReference>
<reference evidence="3 4" key="1">
    <citation type="submission" date="2013-07" db="EMBL/GenBank/DDBJ databases">
        <authorList>
            <person name="Stoco P.H."/>
            <person name="Wagner G."/>
            <person name="Gerber A."/>
            <person name="Zaha A."/>
            <person name="Thompson C."/>
            <person name="Bartholomeu D.C."/>
            <person name="Luckemeyer D.D."/>
            <person name="Bahia D."/>
            <person name="Loreto E."/>
            <person name="Prestes E.B."/>
            <person name="Lima F.M."/>
            <person name="Rodrigues-Luiz G."/>
            <person name="Vallejo G.A."/>
            <person name="Filho J.F."/>
            <person name="Monteiro K.M."/>
            <person name="Tyler K.M."/>
            <person name="de Almeida L.G."/>
            <person name="Ortiz M.F."/>
            <person name="Siervo M.A."/>
            <person name="de Moraes M.H."/>
            <person name="Cunha O.L."/>
            <person name="Mendonca-Neto R."/>
            <person name="Silva R."/>
            <person name="Teixeira S.M."/>
            <person name="Murta S.M."/>
            <person name="Sincero T.C."/>
            <person name="Mendes T.A."/>
            <person name="Urmenyi T.P."/>
            <person name="Silva V.G."/>
            <person name="da Rocha W.D."/>
            <person name="Andersson B."/>
            <person name="Romanha A.J."/>
            <person name="Steindel M."/>
            <person name="de Vasconcelos A.T."/>
            <person name="Grisard E.C."/>
        </authorList>
    </citation>
    <scope>NUCLEOTIDE SEQUENCE [LARGE SCALE GENOMIC DNA]</scope>
    <source>
        <strain evidence="3 4">SC58</strain>
    </source>
</reference>
<dbReference type="SUPFAM" id="SSF47616">
    <property type="entry name" value="GST C-terminal domain-like"/>
    <property type="match status" value="1"/>
</dbReference>
<feature type="domain" description="Glutaredoxin" evidence="2">
    <location>
        <begin position="87"/>
        <end position="119"/>
    </location>
</feature>
<dbReference type="VEuPathDB" id="TriTrypDB:TRSC58_01389"/>
<dbReference type="SUPFAM" id="SSF52833">
    <property type="entry name" value="Thioredoxin-like"/>
    <property type="match status" value="1"/>
</dbReference>
<dbReference type="InterPro" id="IPR002109">
    <property type="entry name" value="Glutaredoxin"/>
</dbReference>
<dbReference type="Pfam" id="PF00462">
    <property type="entry name" value="Glutaredoxin"/>
    <property type="match status" value="1"/>
</dbReference>
<evidence type="ECO:0000313" key="3">
    <source>
        <dbReference type="EMBL" id="ESL10871.1"/>
    </source>
</evidence>
<dbReference type="PANTHER" id="PTHR12782">
    <property type="entry name" value="MICROSOMAL PROSTAGLANDIN E SYNTHASE-2"/>
    <property type="match status" value="1"/>
</dbReference>
<gene>
    <name evidence="3" type="ORF">TRSC58_01389</name>
</gene>
<name>A0A061J9S0_TRYRA</name>
<dbReference type="EMBL" id="AUPL01001389">
    <property type="protein sequence ID" value="ESL10871.1"/>
    <property type="molecule type" value="Genomic_DNA"/>
</dbReference>
<evidence type="ECO:0000256" key="1">
    <source>
        <dbReference type="SAM" id="Phobius"/>
    </source>
</evidence>
<evidence type="ECO:0000313" key="4">
    <source>
        <dbReference type="Proteomes" id="UP000031737"/>
    </source>
</evidence>
<feature type="transmembrane region" description="Helical" evidence="1">
    <location>
        <begin position="7"/>
        <end position="27"/>
    </location>
</feature>
<sequence>MRWGARGVGVALVGGGALGGAALWYAIRGGAAGNTPPPQLSADEFNALQSAALLAEAFGAKHLPWNPSSQGRRSGGSSREDRDFSLTLYRLLGCPYCAKVEWVLRYHSVPFVLVDVDTLSGAGLPDPRYSLVPQIRLAPIADAESSAPAEAMGVCLVDSQRIISAISVPLGFSEQLKEPRVVETRRWITERFQAVSFIASNNTWRNAFASYPYVTPPRYHNIIFRVVGASALCVLSRYKILPGLVAKGVDTRDGLPVKDPAAWLEGELAAFTARLPGRPSQRFHGGKEPDVADVEMYAVTRVLEAHPGLRHALHRGAFGEWSAAMEDEMRKRVRLKA</sequence>
<comment type="caution">
    <text evidence="3">The sequence shown here is derived from an EMBL/GenBank/DDBJ whole genome shotgun (WGS) entry which is preliminary data.</text>
</comment>
<dbReference type="InterPro" id="IPR036282">
    <property type="entry name" value="Glutathione-S-Trfase_C_sf"/>
</dbReference>
<dbReference type="PANTHER" id="PTHR12782:SF5">
    <property type="entry name" value="PROSTAGLANDIN E SYNTHASE 2"/>
    <property type="match status" value="1"/>
</dbReference>
<organism evidence="3 4">
    <name type="scientific">Trypanosoma rangeli SC58</name>
    <dbReference type="NCBI Taxonomy" id="429131"/>
    <lineage>
        <taxon>Eukaryota</taxon>
        <taxon>Discoba</taxon>
        <taxon>Euglenozoa</taxon>
        <taxon>Kinetoplastea</taxon>
        <taxon>Metakinetoplastina</taxon>
        <taxon>Trypanosomatida</taxon>
        <taxon>Trypanosomatidae</taxon>
        <taxon>Trypanosoma</taxon>
        <taxon>Herpetosoma</taxon>
    </lineage>
</organism>
<dbReference type="InterPro" id="IPR036249">
    <property type="entry name" value="Thioredoxin-like_sf"/>
</dbReference>
<dbReference type="Gene3D" id="1.20.1050.10">
    <property type="match status" value="1"/>
</dbReference>
<dbReference type="OrthoDB" id="423541at2759"/>
<dbReference type="AlphaFoldDB" id="A0A061J9S0"/>
<dbReference type="GO" id="GO:0005739">
    <property type="term" value="C:mitochondrion"/>
    <property type="evidence" value="ECO:0007669"/>
    <property type="project" value="TreeGrafter"/>
</dbReference>
<keyword evidence="4" id="KW-1185">Reference proteome</keyword>
<protein>
    <recommendedName>
        <fullName evidence="2">Glutaredoxin domain-containing protein</fullName>
    </recommendedName>
</protein>